<evidence type="ECO:0000313" key="1">
    <source>
        <dbReference type="EMBL" id="MDO7843769.1"/>
    </source>
</evidence>
<proteinExistence type="predicted"/>
<gene>
    <name evidence="1" type="ORF">Q5H94_15665</name>
</gene>
<dbReference type="EMBL" id="JAUQSZ010000011">
    <property type="protein sequence ID" value="MDO7843769.1"/>
    <property type="molecule type" value="Genomic_DNA"/>
</dbReference>
<keyword evidence="2" id="KW-1185">Reference proteome</keyword>
<comment type="caution">
    <text evidence="1">The sequence shown here is derived from an EMBL/GenBank/DDBJ whole genome shotgun (WGS) entry which is preliminary data.</text>
</comment>
<evidence type="ECO:0000313" key="2">
    <source>
        <dbReference type="Proteomes" id="UP001176468"/>
    </source>
</evidence>
<name>A0ABT9A356_9SPHN</name>
<protein>
    <submittedName>
        <fullName evidence="1">Uncharacterized protein</fullName>
    </submittedName>
</protein>
<reference evidence="1" key="1">
    <citation type="submission" date="2023-07" db="EMBL/GenBank/DDBJ databases">
        <authorList>
            <person name="Kim M.K."/>
        </authorList>
    </citation>
    <scope>NUCLEOTIDE SEQUENCE</scope>
    <source>
        <strain evidence="1">CA1-15</strain>
    </source>
</reference>
<dbReference type="RefSeq" id="WP_304562229.1">
    <property type="nucleotide sequence ID" value="NZ_JAUQSZ010000011.1"/>
</dbReference>
<organism evidence="1 2">
    <name type="scientific">Sphingomonas immobilis</name>
    <dbReference type="NCBI Taxonomy" id="3063997"/>
    <lineage>
        <taxon>Bacteria</taxon>
        <taxon>Pseudomonadati</taxon>
        <taxon>Pseudomonadota</taxon>
        <taxon>Alphaproteobacteria</taxon>
        <taxon>Sphingomonadales</taxon>
        <taxon>Sphingomonadaceae</taxon>
        <taxon>Sphingomonas</taxon>
    </lineage>
</organism>
<accession>A0ABT9A356</accession>
<dbReference type="Proteomes" id="UP001176468">
    <property type="component" value="Unassembled WGS sequence"/>
</dbReference>
<sequence length="177" mass="20971">MTLIKHKSRNLRLNRYAKVWIAFREDVFAAVKATELRFLETKLTPFEASHSVVKRMAYEFVLQHRATSKFNWIEAAISDDRDEGRTIRTRFDDNHFHHVMFGLSKHIHFGNYSITKWNVSRFAKQLLYAERHEVPPEYLVGFLYQSGTISEIEAKVDDPNFREDWFRKKMLEDSAAA</sequence>